<dbReference type="Pfam" id="PF02872">
    <property type="entry name" value="5_nucleotid_C"/>
    <property type="match status" value="1"/>
</dbReference>
<keyword evidence="1" id="KW-0732">Signal</keyword>
<dbReference type="Gene3D" id="3.90.780.10">
    <property type="entry name" value="5'-Nucleotidase, C-terminal domain"/>
    <property type="match status" value="1"/>
</dbReference>
<dbReference type="Gene3D" id="3.60.21.10">
    <property type="match status" value="1"/>
</dbReference>
<keyword evidence="1" id="KW-0378">Hydrolase</keyword>
<dbReference type="PRINTS" id="PR01607">
    <property type="entry name" value="APYRASEFAMLY"/>
</dbReference>
<dbReference type="Proteomes" id="UP001373496">
    <property type="component" value="Unassembled WGS sequence"/>
</dbReference>
<dbReference type="InterPro" id="IPR036907">
    <property type="entry name" value="5'-Nucleotdase_C_sf"/>
</dbReference>
<dbReference type="InterPro" id="IPR029052">
    <property type="entry name" value="Metallo-depent_PP-like"/>
</dbReference>
<comment type="caution">
    <text evidence="3">The sequence shown here is derived from an EMBL/GenBank/DDBJ whole genome shotgun (WGS) entry which is preliminary data.</text>
</comment>
<feature type="domain" description="5'-Nucleotidase C-terminal" evidence="2">
    <location>
        <begin position="434"/>
        <end position="583"/>
    </location>
</feature>
<dbReference type="PANTHER" id="PTHR11575">
    <property type="entry name" value="5'-NUCLEOTIDASE-RELATED"/>
    <property type="match status" value="1"/>
</dbReference>
<dbReference type="PANTHER" id="PTHR11575:SF24">
    <property type="entry name" value="5'-NUCLEOTIDASE"/>
    <property type="match status" value="1"/>
</dbReference>
<evidence type="ECO:0000313" key="3">
    <source>
        <dbReference type="EMBL" id="MEI4278050.1"/>
    </source>
</evidence>
<protein>
    <submittedName>
        <fullName evidence="3">Bifunctional metallophosphatase/5'-nucleotidase</fullName>
    </submittedName>
</protein>
<evidence type="ECO:0000313" key="4">
    <source>
        <dbReference type="Proteomes" id="UP001373496"/>
    </source>
</evidence>
<keyword evidence="1" id="KW-0547">Nucleotide-binding</keyword>
<sequence>MRRTRLTLAATMVASAAVVGFPTVASAAPAAPAADIPVQLMGINDFHGRISETTGTDSQLLTDPGPDGAYGTADDVTTVVGGSASVATTVQATRAAFLAQGGTEAASLFVGAGDLISASPFDSSVFGDEPTVEVLNAMGLDVSSVGNHEFDRGTEELRRISAATDDEYSDDVEACPATLGGQPFAAGVDGCFPDSTGEDFHGTDYPYLAANVIDTATGEPMLPPYEVFDVGGGKQMALIGVVTKTTPTIVSPAGIADVEFIDEAEAVNRWVPVLQAQGIEAIGVLIHEGGENEGGDSLDVNGCDQLTGPIVDINADVSPAVDLIVSGHSHQAYNCMVPDPAGNPRLLTQAGFYGRLISDIRLVIDGTTGDVDRLCGVYQATNVPVNRDAPDPDVAEIVGYWQDASADAGDEIVGSATADILRAQGVDANGNPAAVRDGESALGNLVAEAQLAAMDDPAYGDPVIAFMNPGGLRTDILAGDVTYGELFAVQPFGNTVNAITLTGADIRGVLEQQFQNPGGPRASNLRLGTSEGFAYSFDVTKPYGQRVDPATITLNGTAIDPAAEYRVVANSFLVGGGDSFSSFTNGTDPATGPVDVDTAVEYFEAESPVSPPAANHGTATTFATAPAPAAGLGGTTTEPTPVGTVDATSGALGVAGAGFTCPAAPGAGGGTTTPGTPGTQPVANPGNGIAAGNLANTGAATGQLTALGAGLLLAGVAATAAGYRRGRGVTE</sequence>
<proteinExistence type="inferred from homology"/>
<evidence type="ECO:0000256" key="1">
    <source>
        <dbReference type="RuleBase" id="RU362119"/>
    </source>
</evidence>
<dbReference type="InterPro" id="IPR008334">
    <property type="entry name" value="5'-Nucleotdase_C"/>
</dbReference>
<dbReference type="EMBL" id="JBAPLV010000004">
    <property type="protein sequence ID" value="MEI4278050.1"/>
    <property type="molecule type" value="Genomic_DNA"/>
</dbReference>
<accession>A0ABU8E3E7</accession>
<feature type="chain" id="PRO_5044981480" evidence="1">
    <location>
        <begin position="28"/>
        <end position="731"/>
    </location>
</feature>
<gene>
    <name evidence="3" type="ORF">UXQ13_06190</name>
</gene>
<evidence type="ECO:0000259" key="2">
    <source>
        <dbReference type="Pfam" id="PF02872"/>
    </source>
</evidence>
<name>A0ABU8E3E7_9ACTN</name>
<feature type="signal peptide" evidence="1">
    <location>
        <begin position="1"/>
        <end position="27"/>
    </location>
</feature>
<keyword evidence="4" id="KW-1185">Reference proteome</keyword>
<organism evidence="3 4">
    <name type="scientific">Klenkia terrae</name>
    <dbReference type="NCBI Taxonomy" id="1052259"/>
    <lineage>
        <taxon>Bacteria</taxon>
        <taxon>Bacillati</taxon>
        <taxon>Actinomycetota</taxon>
        <taxon>Actinomycetes</taxon>
        <taxon>Geodermatophilales</taxon>
        <taxon>Geodermatophilaceae</taxon>
        <taxon>Klenkia</taxon>
    </lineage>
</organism>
<dbReference type="SUPFAM" id="SSF56300">
    <property type="entry name" value="Metallo-dependent phosphatases"/>
    <property type="match status" value="1"/>
</dbReference>
<dbReference type="InterPro" id="IPR006179">
    <property type="entry name" value="5_nucleotidase/apyrase"/>
</dbReference>
<comment type="similarity">
    <text evidence="1">Belongs to the 5'-nucleotidase family.</text>
</comment>
<dbReference type="SUPFAM" id="SSF55816">
    <property type="entry name" value="5'-nucleotidase (syn. UDP-sugar hydrolase), C-terminal domain"/>
    <property type="match status" value="1"/>
</dbReference>
<dbReference type="RefSeq" id="WP_336391949.1">
    <property type="nucleotide sequence ID" value="NZ_JBAPLV010000004.1"/>
</dbReference>
<reference evidence="3 4" key="1">
    <citation type="submission" date="2024-03" db="EMBL/GenBank/DDBJ databases">
        <title>Draft genome sequence of Klenkia terrae.</title>
        <authorList>
            <person name="Duangmal K."/>
            <person name="Chantavorakit T."/>
        </authorList>
    </citation>
    <scope>NUCLEOTIDE SEQUENCE [LARGE SCALE GENOMIC DNA]</scope>
    <source>
        <strain evidence="3 4">JCM 17786</strain>
    </source>
</reference>